<dbReference type="OrthoDB" id="10256089at2759"/>
<evidence type="ECO:0000313" key="9">
    <source>
        <dbReference type="Proteomes" id="UP000752696"/>
    </source>
</evidence>
<dbReference type="GO" id="GO:0043065">
    <property type="term" value="P:positive regulation of apoptotic process"/>
    <property type="evidence" value="ECO:0007669"/>
    <property type="project" value="TreeGrafter"/>
</dbReference>
<protein>
    <recommendedName>
        <fullName evidence="7">Protein kinase domain-containing protein</fullName>
    </recommendedName>
</protein>
<dbReference type="Proteomes" id="UP000752696">
    <property type="component" value="Unassembled WGS sequence"/>
</dbReference>
<dbReference type="GO" id="GO:0005634">
    <property type="term" value="C:nucleus"/>
    <property type="evidence" value="ECO:0007669"/>
    <property type="project" value="TreeGrafter"/>
</dbReference>
<evidence type="ECO:0000256" key="4">
    <source>
        <dbReference type="ARBA" id="ARBA00022777"/>
    </source>
</evidence>
<keyword evidence="9" id="KW-1185">Reference proteome</keyword>
<organism evidence="8 9">
    <name type="scientific">Heterotrigona itama</name>
    <dbReference type="NCBI Taxonomy" id="395501"/>
    <lineage>
        <taxon>Eukaryota</taxon>
        <taxon>Metazoa</taxon>
        <taxon>Ecdysozoa</taxon>
        <taxon>Arthropoda</taxon>
        <taxon>Hexapoda</taxon>
        <taxon>Insecta</taxon>
        <taxon>Pterygota</taxon>
        <taxon>Neoptera</taxon>
        <taxon>Endopterygota</taxon>
        <taxon>Hymenoptera</taxon>
        <taxon>Apocrita</taxon>
        <taxon>Aculeata</taxon>
        <taxon>Apoidea</taxon>
        <taxon>Anthophila</taxon>
        <taxon>Apidae</taxon>
        <taxon>Heterotrigona</taxon>
    </lineage>
</organism>
<sequence length="271" mass="30363">MESEQFAGKYVELEELEELGAGRFARVCRAREKGFEKGGEVALKQISRSKQPLSLTRAEYHLLRSMRHDNIVRAFALFEDTPKPDMDTIVLELVNGGCTLFAHLGQRVEYTEATVAKYAGQLLSALQWLHSRRQAHLDLKPENILVDGEADVVKLIDFGEAVRAVPSDEVVPPVDLEFAAPELVLGKPTGSYTDVWAIGVFLYVSLSGLSPFLDDSIEETTANILKCDFCFPDEYFKEISTDVKHLLETLLRLRGEDRATAQLALTSPWFK</sequence>
<keyword evidence="3 6" id="KW-0547">Nucleotide-binding</keyword>
<evidence type="ECO:0000256" key="3">
    <source>
        <dbReference type="ARBA" id="ARBA00022741"/>
    </source>
</evidence>
<dbReference type="PANTHER" id="PTHR24342:SF21">
    <property type="entry name" value="TRIO RHO GUANINE NUCLEOTIDE EXCHANGE FACTOR"/>
    <property type="match status" value="1"/>
</dbReference>
<keyword evidence="1" id="KW-0723">Serine/threonine-protein kinase</keyword>
<dbReference type="InterPro" id="IPR017441">
    <property type="entry name" value="Protein_kinase_ATP_BS"/>
</dbReference>
<dbReference type="PROSITE" id="PS50011">
    <property type="entry name" value="PROTEIN_KINASE_DOM"/>
    <property type="match status" value="1"/>
</dbReference>
<accession>A0A6V7HEF5</accession>
<evidence type="ECO:0000256" key="2">
    <source>
        <dbReference type="ARBA" id="ARBA00022679"/>
    </source>
</evidence>
<keyword evidence="4" id="KW-0418">Kinase</keyword>
<dbReference type="InterPro" id="IPR011009">
    <property type="entry name" value="Kinase-like_dom_sf"/>
</dbReference>
<dbReference type="AlphaFoldDB" id="A0A6V7HEF5"/>
<evidence type="ECO:0000256" key="6">
    <source>
        <dbReference type="PROSITE-ProRule" id="PRU10141"/>
    </source>
</evidence>
<dbReference type="GO" id="GO:0005524">
    <property type="term" value="F:ATP binding"/>
    <property type="evidence" value="ECO:0007669"/>
    <property type="project" value="UniProtKB-UniRule"/>
</dbReference>
<feature type="domain" description="Protein kinase" evidence="7">
    <location>
        <begin position="13"/>
        <end position="270"/>
    </location>
</feature>
<reference evidence="8" key="1">
    <citation type="submission" date="2020-07" db="EMBL/GenBank/DDBJ databases">
        <authorList>
            <person name="Nazaruddin N."/>
        </authorList>
    </citation>
    <scope>NUCLEOTIDE SEQUENCE</scope>
</reference>
<dbReference type="PROSITE" id="PS00107">
    <property type="entry name" value="PROTEIN_KINASE_ATP"/>
    <property type="match status" value="1"/>
</dbReference>
<evidence type="ECO:0000313" key="8">
    <source>
        <dbReference type="EMBL" id="CAD1477756.1"/>
    </source>
</evidence>
<evidence type="ECO:0000259" key="7">
    <source>
        <dbReference type="PROSITE" id="PS50011"/>
    </source>
</evidence>
<name>A0A6V7HEF5_9HYME</name>
<keyword evidence="2" id="KW-0808">Transferase</keyword>
<gene>
    <name evidence="8" type="ORF">MHI_LOCUS750935</name>
</gene>
<feature type="non-terminal residue" evidence="8">
    <location>
        <position position="1"/>
    </location>
</feature>
<comment type="caution">
    <text evidence="8">The sequence shown here is derived from an EMBL/GenBank/DDBJ whole genome shotgun (WGS) entry which is preliminary data.</text>
</comment>
<dbReference type="SUPFAM" id="SSF56112">
    <property type="entry name" value="Protein kinase-like (PK-like)"/>
    <property type="match status" value="1"/>
</dbReference>
<feature type="binding site" evidence="6">
    <location>
        <position position="44"/>
    </location>
    <ligand>
        <name>ATP</name>
        <dbReference type="ChEBI" id="CHEBI:30616"/>
    </ligand>
</feature>
<dbReference type="Gene3D" id="1.10.510.10">
    <property type="entry name" value="Transferase(Phosphotransferase) domain 1"/>
    <property type="match status" value="1"/>
</dbReference>
<dbReference type="Pfam" id="PF00069">
    <property type="entry name" value="Pkinase"/>
    <property type="match status" value="1"/>
</dbReference>
<evidence type="ECO:0000256" key="5">
    <source>
        <dbReference type="ARBA" id="ARBA00022840"/>
    </source>
</evidence>
<dbReference type="SMART" id="SM00220">
    <property type="entry name" value="S_TKc"/>
    <property type="match status" value="1"/>
</dbReference>
<dbReference type="InterPro" id="IPR000719">
    <property type="entry name" value="Prot_kinase_dom"/>
</dbReference>
<dbReference type="EMBL" id="CAJDYZ010010214">
    <property type="protein sequence ID" value="CAD1477756.1"/>
    <property type="molecule type" value="Genomic_DNA"/>
</dbReference>
<dbReference type="GO" id="GO:0004674">
    <property type="term" value="F:protein serine/threonine kinase activity"/>
    <property type="evidence" value="ECO:0007669"/>
    <property type="project" value="UniProtKB-KW"/>
</dbReference>
<proteinExistence type="predicted"/>
<dbReference type="PANTHER" id="PTHR24342">
    <property type="entry name" value="SERINE/THREONINE-PROTEIN KINASE 17"/>
    <property type="match status" value="1"/>
</dbReference>
<dbReference type="GO" id="GO:0035556">
    <property type="term" value="P:intracellular signal transduction"/>
    <property type="evidence" value="ECO:0007669"/>
    <property type="project" value="TreeGrafter"/>
</dbReference>
<evidence type="ECO:0000256" key="1">
    <source>
        <dbReference type="ARBA" id="ARBA00022527"/>
    </source>
</evidence>
<keyword evidence="5 6" id="KW-0067">ATP-binding</keyword>